<comment type="cofactor">
    <cofactor evidence="10">
        <name>FMN</name>
        <dbReference type="ChEBI" id="CHEBI:58210"/>
    </cofactor>
    <text evidence="10">Binds 1 FMN per subunit.</text>
</comment>
<dbReference type="InterPro" id="IPR010199">
    <property type="entry name" value="CysJ"/>
</dbReference>
<gene>
    <name evidence="13" type="ORF">AB7878_01050</name>
</gene>
<dbReference type="Gene3D" id="3.40.50.80">
    <property type="entry name" value="Nucleotide-binding domain of ferredoxin-NADP reductase (FNR) module"/>
    <property type="match status" value="1"/>
</dbReference>
<dbReference type="InterPro" id="IPR001709">
    <property type="entry name" value="Flavoprot_Pyr_Nucl_cyt_Rdtase"/>
</dbReference>
<dbReference type="InterPro" id="IPR029039">
    <property type="entry name" value="Flavoprotein-like_sf"/>
</dbReference>
<dbReference type="InterPro" id="IPR017927">
    <property type="entry name" value="FAD-bd_FR_type"/>
</dbReference>
<evidence type="ECO:0000256" key="4">
    <source>
        <dbReference type="ARBA" id="ARBA00022643"/>
    </source>
</evidence>
<dbReference type="SUPFAM" id="SSF52218">
    <property type="entry name" value="Flavoproteins"/>
    <property type="match status" value="1"/>
</dbReference>
<keyword evidence="14" id="KW-1185">Reference proteome</keyword>
<dbReference type="Pfam" id="PF00258">
    <property type="entry name" value="Flavodoxin_1"/>
    <property type="match status" value="1"/>
</dbReference>
<evidence type="ECO:0000313" key="13">
    <source>
        <dbReference type="EMBL" id="MEY2180993.1"/>
    </source>
</evidence>
<dbReference type="InterPro" id="IPR001094">
    <property type="entry name" value="Flavdoxin-like"/>
</dbReference>
<dbReference type="PROSITE" id="PS50902">
    <property type="entry name" value="FLAVODOXIN_LIKE"/>
    <property type="match status" value="1"/>
</dbReference>
<dbReference type="InterPro" id="IPR039261">
    <property type="entry name" value="FNR_nucleotide-bd"/>
</dbReference>
<dbReference type="Pfam" id="PF00667">
    <property type="entry name" value="FAD_binding_1"/>
    <property type="match status" value="2"/>
</dbReference>
<evidence type="ECO:0000256" key="7">
    <source>
        <dbReference type="ARBA" id="ARBA00022982"/>
    </source>
</evidence>
<keyword evidence="4 10" id="KW-0288">FMN</keyword>
<dbReference type="InterPro" id="IPR023173">
    <property type="entry name" value="NADPH_Cyt_P450_Rdtase_alpha"/>
</dbReference>
<dbReference type="InterPro" id="IPR003097">
    <property type="entry name" value="CysJ-like_FAD-binding"/>
</dbReference>
<comment type="subunit">
    <text evidence="10">Alpha(8)-beta(8). The alpha component is a flavoprotein, the beta component is a hemoprotein.</text>
</comment>
<keyword evidence="7 10" id="KW-0249">Electron transport</keyword>
<keyword evidence="1 10" id="KW-0813">Transport</keyword>
<dbReference type="NCBIfam" id="TIGR01931">
    <property type="entry name" value="cysJ"/>
    <property type="match status" value="1"/>
</dbReference>
<evidence type="ECO:0000256" key="9">
    <source>
        <dbReference type="ARBA" id="ARBA00023192"/>
    </source>
</evidence>
<proteinExistence type="predicted"/>
<accession>A0ABV4AL92</accession>
<dbReference type="PANTHER" id="PTHR19384">
    <property type="entry name" value="NITRIC OXIDE SYNTHASE-RELATED"/>
    <property type="match status" value="1"/>
</dbReference>
<dbReference type="PRINTS" id="PR00369">
    <property type="entry name" value="FLAVODOXIN"/>
</dbReference>
<keyword evidence="9 10" id="KW-0198">Cysteine biosynthesis</keyword>
<evidence type="ECO:0000259" key="11">
    <source>
        <dbReference type="PROSITE" id="PS50902"/>
    </source>
</evidence>
<evidence type="ECO:0000256" key="1">
    <source>
        <dbReference type="ARBA" id="ARBA00022448"/>
    </source>
</evidence>
<dbReference type="PIRSF" id="PIRSF000207">
    <property type="entry name" value="SiR-FP_CysJ"/>
    <property type="match status" value="1"/>
</dbReference>
<comment type="cofactor">
    <cofactor evidence="10">
        <name>FAD</name>
        <dbReference type="ChEBI" id="CHEBI:57692"/>
    </cofactor>
    <text evidence="10">Binds 1 FAD per subunit.</text>
</comment>
<dbReference type="Gene3D" id="3.40.50.360">
    <property type="match status" value="1"/>
</dbReference>
<comment type="function">
    <text evidence="10">Component of the sulfite reductase complex that catalyzes the 6-electron reduction of sulfite to sulfide. This is one of several activities required for the biosynthesis of L-cysteine from sulfate. The flavoprotein component catalyzes the electron flow from NADPH -&gt; FAD -&gt; FMN to the hemoprotein component.</text>
</comment>
<dbReference type="Gene3D" id="1.20.990.10">
    <property type="entry name" value="NADPH-cytochrome p450 Reductase, Chain A, domain 3"/>
    <property type="match status" value="1"/>
</dbReference>
<reference evidence="13 14" key="1">
    <citation type="submission" date="2024-07" db="EMBL/GenBank/DDBJ databases">
        <title>Molecular mechanisms and environmental adaptations of flagellar loss and biofilm growth of Rhodanobacter under environmental stress.</title>
        <authorList>
            <person name="Chen M."/>
        </authorList>
    </citation>
    <scope>NUCLEOTIDE SEQUENCE [LARGE SCALE GENOMIC DNA]</scope>
    <source>
        <strain evidence="13 14">RS22</strain>
    </source>
</reference>
<evidence type="ECO:0000256" key="2">
    <source>
        <dbReference type="ARBA" id="ARBA00022605"/>
    </source>
</evidence>
<keyword evidence="8 10" id="KW-0560">Oxidoreductase</keyword>
<dbReference type="InterPro" id="IPR001433">
    <property type="entry name" value="OxRdtase_FAD/NAD-bd"/>
</dbReference>
<evidence type="ECO:0000256" key="3">
    <source>
        <dbReference type="ARBA" id="ARBA00022630"/>
    </source>
</evidence>
<comment type="catalytic activity">
    <reaction evidence="10">
        <text>hydrogen sulfide + 3 NADP(+) + 3 H2O = sulfite + 3 NADPH + 4 H(+)</text>
        <dbReference type="Rhea" id="RHEA:13801"/>
        <dbReference type="ChEBI" id="CHEBI:15377"/>
        <dbReference type="ChEBI" id="CHEBI:15378"/>
        <dbReference type="ChEBI" id="CHEBI:17359"/>
        <dbReference type="ChEBI" id="CHEBI:29919"/>
        <dbReference type="ChEBI" id="CHEBI:57783"/>
        <dbReference type="ChEBI" id="CHEBI:58349"/>
        <dbReference type="EC" id="1.8.1.2"/>
    </reaction>
</comment>
<organism evidence="13 14">
    <name type="scientific">Rhodanobacter humi</name>
    <dbReference type="NCBI Taxonomy" id="1888173"/>
    <lineage>
        <taxon>Bacteria</taxon>
        <taxon>Pseudomonadati</taxon>
        <taxon>Pseudomonadota</taxon>
        <taxon>Gammaproteobacteria</taxon>
        <taxon>Lysobacterales</taxon>
        <taxon>Rhodanobacteraceae</taxon>
        <taxon>Rhodanobacter</taxon>
    </lineage>
</organism>
<name>A0ABV4AL92_9GAMM</name>
<dbReference type="SUPFAM" id="SSF52343">
    <property type="entry name" value="Ferredoxin reductase-like, C-terminal NADP-linked domain"/>
    <property type="match status" value="1"/>
</dbReference>
<feature type="domain" description="Flavodoxin-like" evidence="11">
    <location>
        <begin position="71"/>
        <end position="209"/>
    </location>
</feature>
<sequence>MSAATRPILPTPGLAAERLTLLHRLTEGLPPADLYWISAWSAALAAQATRVALPAITPAAEAPNAAATERLTVLYGSQTGNSRRVAERLAERATAAGLSVRILRTGAYAVRELAQERHLALVISSQGDGDPPDDALGFVEFLSGKRAPKLPQLKFAVLGLGDSSYPQYCAVSRRLDTRFAELGAQRFAELGEADVDFEAPSASWSEGVLAKAREALGAPAMANVRPVALHAVNSALHDRENPFAAEVLENQRIVSRDSAREVRHLELSLQGSGLRYEPGDALGVWPRNPPVLVDAWLRELRLDGEQEVAHDGRRLPLRRWLSHERELTRLSRPLLAAHAAASGDADLARVLEPEQREALARLLDTDQPIDLLRRHPVGWNAEQLVAALRPLTPRLYSIASSPKAVGEDEVHLTVGVVDYHAHGSAHLGAASAFLAAAGDETRVPVFVEANERFRLPADPSRDIIMIGPGTGVAPFRAFVQERQAVGAAGRNWLFFGNRHFAQDFLYQTEWQQALKDGALHRLDLAFSRDGVSKVYVQDRIREHGRELYARLREGAYLYVCGDATHMAKDVHEALVELAVAHGGLSAEDARAWLTELLQEGRYARDVY</sequence>
<evidence type="ECO:0000256" key="10">
    <source>
        <dbReference type="PIRNR" id="PIRNR000207"/>
    </source>
</evidence>
<evidence type="ECO:0000256" key="5">
    <source>
        <dbReference type="ARBA" id="ARBA00022827"/>
    </source>
</evidence>
<dbReference type="CDD" id="cd06199">
    <property type="entry name" value="SiR"/>
    <property type="match status" value="1"/>
</dbReference>
<comment type="pathway">
    <text evidence="10">Sulfur metabolism; hydrogen sulfide biosynthesis; hydrogen sulfide from sulfite (NADPH route): step 1/1.</text>
</comment>
<dbReference type="PANTHER" id="PTHR19384:SF128">
    <property type="entry name" value="NADPH OXIDOREDUCTASE A"/>
    <property type="match status" value="1"/>
</dbReference>
<keyword evidence="5 10" id="KW-0274">FAD</keyword>
<dbReference type="InterPro" id="IPR017938">
    <property type="entry name" value="Riboflavin_synthase-like_b-brl"/>
</dbReference>
<evidence type="ECO:0000259" key="12">
    <source>
        <dbReference type="PROSITE" id="PS51384"/>
    </source>
</evidence>
<dbReference type="InterPro" id="IPR008254">
    <property type="entry name" value="Flavodoxin/NO_synth"/>
</dbReference>
<dbReference type="PRINTS" id="PR00371">
    <property type="entry name" value="FPNCR"/>
</dbReference>
<keyword evidence="3 10" id="KW-0285">Flavoprotein</keyword>
<evidence type="ECO:0000313" key="14">
    <source>
        <dbReference type="Proteomes" id="UP001562159"/>
    </source>
</evidence>
<dbReference type="EC" id="1.8.1.2" evidence="10"/>
<keyword evidence="6 10" id="KW-0521">NADP</keyword>
<evidence type="ECO:0000256" key="6">
    <source>
        <dbReference type="ARBA" id="ARBA00022857"/>
    </source>
</evidence>
<feature type="domain" description="FAD-binding FR-type" evidence="12">
    <location>
        <begin position="240"/>
        <end position="456"/>
    </location>
</feature>
<dbReference type="Proteomes" id="UP001562159">
    <property type="component" value="Unassembled WGS sequence"/>
</dbReference>
<dbReference type="Pfam" id="PF00175">
    <property type="entry name" value="NAD_binding_1"/>
    <property type="match status" value="1"/>
</dbReference>
<dbReference type="SUPFAM" id="SSF63380">
    <property type="entry name" value="Riboflavin synthase domain-like"/>
    <property type="match status" value="1"/>
</dbReference>
<protein>
    <recommendedName>
        <fullName evidence="10">Sulfite reductase [NADPH] flavoprotein alpha-component</fullName>
        <shortName evidence="10">SiR-FP</shortName>
        <ecNumber evidence="10">1.8.1.2</ecNumber>
    </recommendedName>
</protein>
<keyword evidence="2 10" id="KW-0028">Amino-acid biosynthesis</keyword>
<dbReference type="PROSITE" id="PS51384">
    <property type="entry name" value="FAD_FR"/>
    <property type="match status" value="1"/>
</dbReference>
<dbReference type="Gene3D" id="2.40.30.10">
    <property type="entry name" value="Translation factors"/>
    <property type="match status" value="1"/>
</dbReference>
<dbReference type="EMBL" id="JBGBPY010000001">
    <property type="protein sequence ID" value="MEY2180993.1"/>
    <property type="molecule type" value="Genomic_DNA"/>
</dbReference>
<dbReference type="GO" id="GO:0004783">
    <property type="term" value="F:sulfite reductase (NADPH) activity"/>
    <property type="evidence" value="ECO:0007669"/>
    <property type="project" value="UniProtKB-EC"/>
</dbReference>
<comment type="caution">
    <text evidence="13">The sequence shown here is derived from an EMBL/GenBank/DDBJ whole genome shotgun (WGS) entry which is preliminary data.</text>
</comment>
<evidence type="ECO:0000256" key="8">
    <source>
        <dbReference type="ARBA" id="ARBA00023002"/>
    </source>
</evidence>